<keyword evidence="1" id="KW-0805">Transcription regulation</keyword>
<feature type="domain" description="HTH asnC-type" evidence="4">
    <location>
        <begin position="170"/>
        <end position="219"/>
    </location>
</feature>
<feature type="domain" description="HTH asnC-type" evidence="4">
    <location>
        <begin position="3"/>
        <end position="64"/>
    </location>
</feature>
<dbReference type="Pfam" id="PF13412">
    <property type="entry name" value="HTH_24"/>
    <property type="match status" value="1"/>
</dbReference>
<name>A0A5E4LWC0_9ARCH</name>
<dbReference type="Pfam" id="PF13404">
    <property type="entry name" value="HTH_AsnC-type"/>
    <property type="match status" value="1"/>
</dbReference>
<dbReference type="SUPFAM" id="SSF46785">
    <property type="entry name" value="Winged helix' DNA-binding domain"/>
    <property type="match status" value="2"/>
</dbReference>
<accession>A0A5E4LWC0</accession>
<dbReference type="EMBL" id="CABMJJ010000009">
    <property type="protein sequence ID" value="VVC04312.1"/>
    <property type="molecule type" value="Genomic_DNA"/>
</dbReference>
<evidence type="ECO:0000256" key="1">
    <source>
        <dbReference type="ARBA" id="ARBA00023015"/>
    </source>
</evidence>
<protein>
    <submittedName>
        <fullName evidence="5">Putative HTH-type transcriptional regulator</fullName>
    </submittedName>
</protein>
<keyword evidence="3" id="KW-0804">Transcription</keyword>
<dbReference type="SMART" id="SM00344">
    <property type="entry name" value="HTH_ASNC"/>
    <property type="match status" value="2"/>
</dbReference>
<reference evidence="5 6" key="1">
    <citation type="submission" date="2019-08" db="EMBL/GenBank/DDBJ databases">
        <authorList>
            <person name="Vazquez-Campos X."/>
        </authorList>
    </citation>
    <scope>NUCLEOTIDE SEQUENCE [LARGE SCALE GENOMIC DNA]</scope>
    <source>
        <strain evidence="5">LFW-283_2</strain>
    </source>
</reference>
<evidence type="ECO:0000313" key="6">
    <source>
        <dbReference type="Proteomes" id="UP000789941"/>
    </source>
</evidence>
<dbReference type="Proteomes" id="UP000789941">
    <property type="component" value="Unassembled WGS sequence"/>
</dbReference>
<dbReference type="InterPro" id="IPR036388">
    <property type="entry name" value="WH-like_DNA-bd_sf"/>
</dbReference>
<evidence type="ECO:0000259" key="4">
    <source>
        <dbReference type="PROSITE" id="PS50956"/>
    </source>
</evidence>
<comment type="caution">
    <text evidence="5">The sequence shown here is derived from an EMBL/GenBank/DDBJ whole genome shotgun (WGS) entry which is preliminary data.</text>
</comment>
<keyword evidence="2" id="KW-0238">DNA-binding</keyword>
<evidence type="ECO:0000256" key="3">
    <source>
        <dbReference type="ARBA" id="ARBA00023163"/>
    </source>
</evidence>
<proteinExistence type="predicted"/>
<dbReference type="PANTHER" id="PTHR30154:SF50">
    <property type="entry name" value="TRANSCRIPTIONAL REGULATOR, ASNC FAMILY"/>
    <property type="match status" value="1"/>
</dbReference>
<dbReference type="PROSITE" id="PS50956">
    <property type="entry name" value="HTH_ASNC_2"/>
    <property type="match status" value="2"/>
</dbReference>
<dbReference type="PRINTS" id="PR00033">
    <property type="entry name" value="HTHASNC"/>
</dbReference>
<gene>
    <name evidence="5" type="ORF">LFW2832_00873</name>
</gene>
<evidence type="ECO:0000313" key="5">
    <source>
        <dbReference type="EMBL" id="VVC04312.1"/>
    </source>
</evidence>
<dbReference type="GO" id="GO:0043565">
    <property type="term" value="F:sequence-specific DNA binding"/>
    <property type="evidence" value="ECO:0007669"/>
    <property type="project" value="InterPro"/>
</dbReference>
<dbReference type="InterPro" id="IPR019888">
    <property type="entry name" value="Tscrpt_reg_AsnC-like"/>
</dbReference>
<dbReference type="CDD" id="cd00090">
    <property type="entry name" value="HTH_ARSR"/>
    <property type="match status" value="1"/>
</dbReference>
<dbReference type="PANTHER" id="PTHR30154">
    <property type="entry name" value="LEUCINE-RESPONSIVE REGULATORY PROTEIN"/>
    <property type="match status" value="1"/>
</dbReference>
<dbReference type="AlphaFoldDB" id="A0A5E4LWC0"/>
<dbReference type="GO" id="GO:0005829">
    <property type="term" value="C:cytosol"/>
    <property type="evidence" value="ECO:0007669"/>
    <property type="project" value="TreeGrafter"/>
</dbReference>
<dbReference type="InterPro" id="IPR000485">
    <property type="entry name" value="AsnC-type_HTH_dom"/>
</dbReference>
<evidence type="ECO:0000256" key="2">
    <source>
        <dbReference type="ARBA" id="ARBA00023125"/>
    </source>
</evidence>
<organism evidence="5 6">
    <name type="scientific">Candidatus Bilamarchaeum dharawalense</name>
    <dbReference type="NCBI Taxonomy" id="2885759"/>
    <lineage>
        <taxon>Archaea</taxon>
        <taxon>Candidatus Micrarchaeota</taxon>
        <taxon>Candidatus Micrarchaeia</taxon>
        <taxon>Candidatus Anstonellales</taxon>
        <taxon>Candidatus Bilamarchaeaceae</taxon>
        <taxon>Candidatus Bilamarchaeum</taxon>
    </lineage>
</organism>
<dbReference type="Gene3D" id="1.10.10.10">
    <property type="entry name" value="Winged helix-like DNA-binding domain superfamily/Winged helix DNA-binding domain"/>
    <property type="match status" value="2"/>
</dbReference>
<dbReference type="InterPro" id="IPR036390">
    <property type="entry name" value="WH_DNA-bd_sf"/>
</dbReference>
<dbReference type="InterPro" id="IPR011991">
    <property type="entry name" value="ArsR-like_HTH"/>
</dbReference>
<dbReference type="GO" id="GO:0043200">
    <property type="term" value="P:response to amino acid"/>
    <property type="evidence" value="ECO:0007669"/>
    <property type="project" value="TreeGrafter"/>
</dbReference>
<sequence length="318" mass="37568">MKMDTTDKHLLYLLDQNARMSLTKLGSELQISRESVNYRIKKLQRNKIIKTFVTKLNFDRLGLINYVVYLKLNNLHAKEYEKLVTELSEKKYIVWLASIGGKFDLVLEIAAASLAEFDGHYSELIHKHSNQIGSCYVSIRVSQHTFGKKYLWPERTTSQEVKSETALVKIDDIDRKLITAMTENARLSVMEIGNRTKIPPSTVAFRLKQLERSGIIDGYFVFSKLNDYGYSRYKCLVTVRNFSKQDEEKLLKFCRTHEDIYYYAKTLVNWNFEIEVDVKTPMEYQQFLIEFRNNFNEMIQDTESLSIFEEHKFKFWPY</sequence>